<reference evidence="10" key="1">
    <citation type="submission" date="2022-07" db="EMBL/GenBank/DDBJ databases">
        <title>Arcobacter roscoffensis sp. nov., a marine bacterium isolated from coastal seawater collected from Roscoff, France.</title>
        <authorList>
            <person name="Pascual J."/>
            <person name="Lepeaux C."/>
            <person name="Methner A."/>
            <person name="Overmann J."/>
        </authorList>
    </citation>
    <scope>NUCLEOTIDE SEQUENCE</scope>
    <source>
        <strain evidence="10">ARW1-2F2</strain>
    </source>
</reference>
<keyword evidence="3" id="KW-1003">Cell membrane</keyword>
<dbReference type="RefSeq" id="WP_254575426.1">
    <property type="nucleotide sequence ID" value="NZ_CP100595.1"/>
</dbReference>
<evidence type="ECO:0000256" key="2">
    <source>
        <dbReference type="ARBA" id="ARBA00012528"/>
    </source>
</evidence>
<dbReference type="Gene3D" id="3.30.450.20">
    <property type="entry name" value="PAS domain"/>
    <property type="match status" value="1"/>
</dbReference>
<accession>A0ABY5E289</accession>
<dbReference type="InterPro" id="IPR000160">
    <property type="entry name" value="GGDEF_dom"/>
</dbReference>
<organism evidence="10 11">
    <name type="scientific">Arcobacter roscoffensis</name>
    <dbReference type="NCBI Taxonomy" id="2961520"/>
    <lineage>
        <taxon>Bacteria</taxon>
        <taxon>Pseudomonadati</taxon>
        <taxon>Campylobacterota</taxon>
        <taxon>Epsilonproteobacteria</taxon>
        <taxon>Campylobacterales</taxon>
        <taxon>Arcobacteraceae</taxon>
        <taxon>Arcobacter</taxon>
    </lineage>
</organism>
<evidence type="ECO:0000313" key="10">
    <source>
        <dbReference type="EMBL" id="UTJ05245.1"/>
    </source>
</evidence>
<dbReference type="SUPFAM" id="SSF55073">
    <property type="entry name" value="Nucleotide cyclase"/>
    <property type="match status" value="1"/>
</dbReference>
<gene>
    <name evidence="10" type="ORF">NJU99_08160</name>
</gene>
<name>A0ABY5E289_9BACT</name>
<evidence type="ECO:0000256" key="7">
    <source>
        <dbReference type="ARBA" id="ARBA00034247"/>
    </source>
</evidence>
<dbReference type="EMBL" id="CP100595">
    <property type="protein sequence ID" value="UTJ05245.1"/>
    <property type="molecule type" value="Genomic_DNA"/>
</dbReference>
<dbReference type="InterPro" id="IPR043128">
    <property type="entry name" value="Rev_trsase/Diguanyl_cyclase"/>
</dbReference>
<evidence type="ECO:0000256" key="5">
    <source>
        <dbReference type="ARBA" id="ARBA00022989"/>
    </source>
</evidence>
<dbReference type="InterPro" id="IPR050469">
    <property type="entry name" value="Diguanylate_Cyclase"/>
</dbReference>
<dbReference type="InterPro" id="IPR029787">
    <property type="entry name" value="Nucleotide_cyclase"/>
</dbReference>
<evidence type="ECO:0000256" key="6">
    <source>
        <dbReference type="ARBA" id="ARBA00023136"/>
    </source>
</evidence>
<dbReference type="PANTHER" id="PTHR45138:SF9">
    <property type="entry name" value="DIGUANYLATE CYCLASE DGCM-RELATED"/>
    <property type="match status" value="1"/>
</dbReference>
<dbReference type="InterPro" id="IPR033479">
    <property type="entry name" value="dCache_1"/>
</dbReference>
<evidence type="ECO:0000256" key="8">
    <source>
        <dbReference type="SAM" id="Phobius"/>
    </source>
</evidence>
<dbReference type="Gene3D" id="3.30.70.270">
    <property type="match status" value="1"/>
</dbReference>
<protein>
    <recommendedName>
        <fullName evidence="2">diguanylate cyclase</fullName>
        <ecNumber evidence="2">2.7.7.65</ecNumber>
    </recommendedName>
</protein>
<dbReference type="CDD" id="cd01949">
    <property type="entry name" value="GGDEF"/>
    <property type="match status" value="1"/>
</dbReference>
<dbReference type="PROSITE" id="PS50887">
    <property type="entry name" value="GGDEF"/>
    <property type="match status" value="1"/>
</dbReference>
<evidence type="ECO:0000259" key="9">
    <source>
        <dbReference type="PROSITE" id="PS50887"/>
    </source>
</evidence>
<keyword evidence="6 8" id="KW-0472">Membrane</keyword>
<keyword evidence="11" id="KW-1185">Reference proteome</keyword>
<evidence type="ECO:0000256" key="1">
    <source>
        <dbReference type="ARBA" id="ARBA00004651"/>
    </source>
</evidence>
<dbReference type="Proteomes" id="UP001060012">
    <property type="component" value="Chromosome"/>
</dbReference>
<evidence type="ECO:0000256" key="3">
    <source>
        <dbReference type="ARBA" id="ARBA00022475"/>
    </source>
</evidence>
<keyword evidence="4 8" id="KW-0812">Transmembrane</keyword>
<keyword evidence="5 8" id="KW-1133">Transmembrane helix</keyword>
<feature type="domain" description="GGDEF" evidence="9">
    <location>
        <begin position="347"/>
        <end position="477"/>
    </location>
</feature>
<evidence type="ECO:0000256" key="4">
    <source>
        <dbReference type="ARBA" id="ARBA00022692"/>
    </source>
</evidence>
<dbReference type="Pfam" id="PF02743">
    <property type="entry name" value="dCache_1"/>
    <property type="match status" value="1"/>
</dbReference>
<dbReference type="NCBIfam" id="TIGR00254">
    <property type="entry name" value="GGDEF"/>
    <property type="match status" value="1"/>
</dbReference>
<proteinExistence type="predicted"/>
<comment type="subcellular location">
    <subcellularLocation>
        <location evidence="1">Cell membrane</location>
        <topology evidence="1">Multi-pass membrane protein</topology>
    </subcellularLocation>
</comment>
<dbReference type="PANTHER" id="PTHR45138">
    <property type="entry name" value="REGULATORY COMPONENTS OF SENSORY TRANSDUCTION SYSTEM"/>
    <property type="match status" value="1"/>
</dbReference>
<feature type="transmembrane region" description="Helical" evidence="8">
    <location>
        <begin position="284"/>
        <end position="306"/>
    </location>
</feature>
<dbReference type="Pfam" id="PF00990">
    <property type="entry name" value="GGDEF"/>
    <property type="match status" value="1"/>
</dbReference>
<sequence length="477" mass="55474">MKNDLKIVVVFSSLLIILSVSMSFINFMVSLDSTQKDLKEYSLPLSVDNIYSEIQTHIIKPNLVSSMMAHDTFVKDWLLNEEENSQKIKRYLQMVKNKYSMFVAFLVSEDTKNYYTQDGLLETLDKDNPDNQWFFKFKNTQTNQEINLDYNQELDNSLIMFINHKMIDEDYQLIGVTGIGLKISYVDEMLKHFRQNYNFSVYFVNEDGKVILSERKNNNLKNLTDIPELAKLKEQIVSKKANVIEYSKNDMKYLLKTKYVPELDLYLIVEAKIDDFMNTEYNTFYINLFISLIVTIIITFIIIYSIKGFNKRLEYFANNDPLTNLLNRRSFNDNLNTFTKLSKRTQKPISLLFLDIDNFKTINDTLGHKTGDEVLKRVSSILRENLRQTDIKSRWGGEEFIIALINTDSKEATEIAQKLKEKLENDLSLIKLVNKPITGSFGVTKIKAEESISLAIVRVDNAMYEAKKSGKNKVVLK</sequence>
<dbReference type="SMART" id="SM00267">
    <property type="entry name" value="GGDEF"/>
    <property type="match status" value="1"/>
</dbReference>
<evidence type="ECO:0000313" key="11">
    <source>
        <dbReference type="Proteomes" id="UP001060012"/>
    </source>
</evidence>
<dbReference type="EC" id="2.7.7.65" evidence="2"/>
<comment type="catalytic activity">
    <reaction evidence="7">
        <text>2 GTP = 3',3'-c-di-GMP + 2 diphosphate</text>
        <dbReference type="Rhea" id="RHEA:24898"/>
        <dbReference type="ChEBI" id="CHEBI:33019"/>
        <dbReference type="ChEBI" id="CHEBI:37565"/>
        <dbReference type="ChEBI" id="CHEBI:58805"/>
        <dbReference type="EC" id="2.7.7.65"/>
    </reaction>
</comment>